<dbReference type="Gene3D" id="1.20.5.320">
    <property type="entry name" value="6-Phosphogluconate Dehydrogenase, domain 3"/>
    <property type="match status" value="1"/>
</dbReference>
<keyword evidence="3" id="KW-1185">Reference proteome</keyword>
<dbReference type="Proteomes" id="UP000219559">
    <property type="component" value="Unassembled WGS sequence"/>
</dbReference>
<reference evidence="2 3" key="1">
    <citation type="submission" date="2017-04" db="EMBL/GenBank/DDBJ databases">
        <title>A new member of the family Flavobacteriaceae isolated from ascidians.</title>
        <authorList>
            <person name="Chen L."/>
        </authorList>
    </citation>
    <scope>NUCLEOTIDE SEQUENCE [LARGE SCALE GENOMIC DNA]</scope>
    <source>
        <strain evidence="2 3">HQA918</strain>
    </source>
</reference>
<name>A0A2A4GD85_9FLAO</name>
<sequence>MVGLTGFTACEGDQGEMGPAGINGQDGRDGVDGQDGEDGNANVISIPWTDVTFGGFGIIRRQWFEIDDTRITQEVLDNYAVLGFIKIIGEDIVYSLPVKFPISKLILNNYLTLNTYTLHIDDEGSGPMEVPDPGVIKVRYVLIEATSMAPTGKSGHSEPSALQKMLDAGIDTTDYNAVAQYLNLE</sequence>
<evidence type="ECO:0000313" key="3">
    <source>
        <dbReference type="Proteomes" id="UP000219559"/>
    </source>
</evidence>
<feature type="region of interest" description="Disordered" evidence="1">
    <location>
        <begin position="12"/>
        <end position="36"/>
    </location>
</feature>
<evidence type="ECO:0000313" key="2">
    <source>
        <dbReference type="EMBL" id="PCE65735.1"/>
    </source>
</evidence>
<gene>
    <name evidence="2" type="ORF">B7P33_00055</name>
</gene>
<accession>A0A2A4GD85</accession>
<proteinExistence type="predicted"/>
<comment type="caution">
    <text evidence="2">The sequence shown here is derived from an EMBL/GenBank/DDBJ whole genome shotgun (WGS) entry which is preliminary data.</text>
</comment>
<dbReference type="AlphaFoldDB" id="A0A2A4GD85"/>
<dbReference type="EMBL" id="NBWU01000001">
    <property type="protein sequence ID" value="PCE65735.1"/>
    <property type="molecule type" value="Genomic_DNA"/>
</dbReference>
<evidence type="ECO:0008006" key="4">
    <source>
        <dbReference type="Google" id="ProtNLM"/>
    </source>
</evidence>
<evidence type="ECO:0000256" key="1">
    <source>
        <dbReference type="SAM" id="MobiDB-lite"/>
    </source>
</evidence>
<organism evidence="2 3">
    <name type="scientific">Sediminicola luteus</name>
    <dbReference type="NCBI Taxonomy" id="319238"/>
    <lineage>
        <taxon>Bacteria</taxon>
        <taxon>Pseudomonadati</taxon>
        <taxon>Bacteroidota</taxon>
        <taxon>Flavobacteriia</taxon>
        <taxon>Flavobacteriales</taxon>
        <taxon>Flavobacteriaceae</taxon>
        <taxon>Sediminicola</taxon>
    </lineage>
</organism>
<protein>
    <recommendedName>
        <fullName evidence="4">Collagen-like protein</fullName>
    </recommendedName>
</protein>